<sequence>MAEKPPPSPGTGVKPPVTKTGAANPSTEVNPSNIVPVTLDNLTAEQRGELEQMMSNVKDQLMNSFQETRRGTIVQKYKLKVVAADEVGSSSSPGNAGTAAGSGDKGNVSQDGAVEDLGENGNQEQLQFNNFQDRIDYAVQHALINQSGVLVNTLTNMVKTVVDGTIAEHQTTGPVYLPGGVFPNFWPSVTGNQQGVTSVPPIQPMASVSTTAPTASSSAPRQMVNAESALILLVSFGD</sequence>
<reference evidence="2" key="1">
    <citation type="journal article" date="2005" name="BMC Biol.">
        <title>The sequence of rice chromosomes 11 and 12, rich in disease resistance genes and recent gene duplications.</title>
        <authorList>
            <consortium name="The rice chromosomes 11 and 12 sequencing consortia"/>
        </authorList>
    </citation>
    <scope>NUCLEOTIDE SEQUENCE [LARGE SCALE GENOMIC DNA]</scope>
</reference>
<dbReference type="EMBL" id="DP000010">
    <property type="protein sequence ID" value="ABA91218.1"/>
    <property type="molecule type" value="Genomic_DNA"/>
</dbReference>
<dbReference type="AlphaFoldDB" id="Q2RB83"/>
<evidence type="ECO:0000256" key="1">
    <source>
        <dbReference type="SAM" id="MobiDB-lite"/>
    </source>
</evidence>
<proteinExistence type="predicted"/>
<evidence type="ECO:0000313" key="2">
    <source>
        <dbReference type="EMBL" id="ABA91218.1"/>
    </source>
</evidence>
<reference evidence="2" key="2">
    <citation type="submission" date="2005-04" db="EMBL/GenBank/DDBJ databases">
        <authorList>
            <person name="Buell C.R."/>
            <person name="Wing R.A."/>
            <person name="McCombie W.A."/>
            <person name="Ouyang S."/>
        </authorList>
    </citation>
    <scope>NUCLEOTIDE SEQUENCE</scope>
</reference>
<reference evidence="2" key="3">
    <citation type="submission" date="2006-01" db="EMBL/GenBank/DDBJ databases">
        <authorList>
            <person name="Buell R."/>
        </authorList>
    </citation>
    <scope>NUCLEOTIDE SEQUENCE</scope>
</reference>
<organism evidence="2">
    <name type="scientific">Oryza sativa subsp. japonica</name>
    <name type="common">Rice</name>
    <dbReference type="NCBI Taxonomy" id="39947"/>
    <lineage>
        <taxon>Eukaryota</taxon>
        <taxon>Viridiplantae</taxon>
        <taxon>Streptophyta</taxon>
        <taxon>Embryophyta</taxon>
        <taxon>Tracheophyta</taxon>
        <taxon>Spermatophyta</taxon>
        <taxon>Magnoliopsida</taxon>
        <taxon>Liliopsida</taxon>
        <taxon>Poales</taxon>
        <taxon>Poaceae</taxon>
        <taxon>BOP clade</taxon>
        <taxon>Oryzoideae</taxon>
        <taxon>Oryzeae</taxon>
        <taxon>Oryzinae</taxon>
        <taxon>Oryza</taxon>
        <taxon>Oryza sativa</taxon>
    </lineage>
</organism>
<gene>
    <name evidence="2" type="ordered locus">LOC_Os11g02870</name>
</gene>
<protein>
    <submittedName>
        <fullName evidence="2">Uncharacterized protein</fullName>
    </submittedName>
</protein>
<feature type="compositionally biased region" description="Polar residues" evidence="1">
    <location>
        <begin position="21"/>
        <end position="35"/>
    </location>
</feature>
<feature type="region of interest" description="Disordered" evidence="1">
    <location>
        <begin position="85"/>
        <end position="116"/>
    </location>
</feature>
<name>Q2RB83_ORYSJ</name>
<feature type="region of interest" description="Disordered" evidence="1">
    <location>
        <begin position="1"/>
        <end position="35"/>
    </location>
</feature>
<accession>Q2RB83</accession>